<dbReference type="SUPFAM" id="SSF55550">
    <property type="entry name" value="SH2 domain"/>
    <property type="match status" value="1"/>
</dbReference>
<evidence type="ECO:0000256" key="3">
    <source>
        <dbReference type="SAM" id="SignalP"/>
    </source>
</evidence>
<proteinExistence type="predicted"/>
<dbReference type="InterPro" id="IPR051184">
    <property type="entry name" value="Tyrosine-phos_adapter"/>
</dbReference>
<dbReference type="AlphaFoldDB" id="A0A8K0EP46"/>
<dbReference type="Gene3D" id="3.30.505.10">
    <property type="entry name" value="SH2 domain"/>
    <property type="match status" value="1"/>
</dbReference>
<dbReference type="PROSITE" id="PS50001">
    <property type="entry name" value="SH2"/>
    <property type="match status" value="1"/>
</dbReference>
<dbReference type="GO" id="GO:0005737">
    <property type="term" value="C:cytoplasm"/>
    <property type="evidence" value="ECO:0007669"/>
    <property type="project" value="TreeGrafter"/>
</dbReference>
<dbReference type="GO" id="GO:0016477">
    <property type="term" value="P:cell migration"/>
    <property type="evidence" value="ECO:0007669"/>
    <property type="project" value="TreeGrafter"/>
</dbReference>
<feature type="signal peptide" evidence="3">
    <location>
        <begin position="1"/>
        <end position="17"/>
    </location>
</feature>
<organism evidence="5 6">
    <name type="scientific">Branchiostoma lanceolatum</name>
    <name type="common">Common lancelet</name>
    <name type="synonym">Amphioxus lanceolatum</name>
    <dbReference type="NCBI Taxonomy" id="7740"/>
    <lineage>
        <taxon>Eukaryota</taxon>
        <taxon>Metazoa</taxon>
        <taxon>Chordata</taxon>
        <taxon>Cephalochordata</taxon>
        <taxon>Leptocardii</taxon>
        <taxon>Amphioxiformes</taxon>
        <taxon>Branchiostomatidae</taxon>
        <taxon>Branchiostoma</taxon>
    </lineage>
</organism>
<dbReference type="InterPro" id="IPR000980">
    <property type="entry name" value="SH2"/>
</dbReference>
<gene>
    <name evidence="5" type="primary">CRKL</name>
    <name evidence="5" type="ORF">BLAG_LOCUS16470</name>
</gene>
<dbReference type="Proteomes" id="UP000838412">
    <property type="component" value="Chromosome 3"/>
</dbReference>
<evidence type="ECO:0000256" key="2">
    <source>
        <dbReference type="PROSITE-ProRule" id="PRU00191"/>
    </source>
</evidence>
<evidence type="ECO:0000256" key="1">
    <source>
        <dbReference type="ARBA" id="ARBA00022999"/>
    </source>
</evidence>
<keyword evidence="6" id="KW-1185">Reference proteome</keyword>
<dbReference type="InterPro" id="IPR036860">
    <property type="entry name" value="SH2_dom_sf"/>
</dbReference>
<dbReference type="SMART" id="SM00252">
    <property type="entry name" value="SH2"/>
    <property type="match status" value="1"/>
</dbReference>
<keyword evidence="3" id="KW-0732">Signal</keyword>
<evidence type="ECO:0000313" key="6">
    <source>
        <dbReference type="Proteomes" id="UP000838412"/>
    </source>
</evidence>
<dbReference type="GO" id="GO:0030971">
    <property type="term" value="F:receptor tyrosine kinase binding"/>
    <property type="evidence" value="ECO:0007669"/>
    <property type="project" value="TreeGrafter"/>
</dbReference>
<name>A0A8K0EP46_BRALA</name>
<dbReference type="OrthoDB" id="9204160at2759"/>
<dbReference type="PANTHER" id="PTHR19969">
    <property type="entry name" value="SH2-SH3 ADAPTOR PROTEIN-RELATED"/>
    <property type="match status" value="1"/>
</dbReference>
<dbReference type="GO" id="GO:0007167">
    <property type="term" value="P:enzyme-linked receptor protein signaling pathway"/>
    <property type="evidence" value="ECO:0007669"/>
    <property type="project" value="TreeGrafter"/>
</dbReference>
<dbReference type="EMBL" id="OV696688">
    <property type="protein sequence ID" value="CAH1259085.1"/>
    <property type="molecule type" value="Genomic_DNA"/>
</dbReference>
<dbReference type="PANTHER" id="PTHR19969:SF5">
    <property type="entry name" value="CRK-LIKE PROTEIN"/>
    <property type="match status" value="1"/>
</dbReference>
<dbReference type="GO" id="GO:0035591">
    <property type="term" value="F:signaling adaptor activity"/>
    <property type="evidence" value="ECO:0007669"/>
    <property type="project" value="TreeGrafter"/>
</dbReference>
<feature type="chain" id="PRO_5035472473" evidence="3">
    <location>
        <begin position="18"/>
        <end position="129"/>
    </location>
</feature>
<reference evidence="5" key="1">
    <citation type="submission" date="2022-01" db="EMBL/GenBank/DDBJ databases">
        <authorList>
            <person name="Braso-Vives M."/>
        </authorList>
    </citation>
    <scope>NUCLEOTIDE SEQUENCE</scope>
</reference>
<feature type="domain" description="SH2" evidence="4">
    <location>
        <begin position="37"/>
        <end position="124"/>
    </location>
</feature>
<evidence type="ECO:0000313" key="5">
    <source>
        <dbReference type="EMBL" id="CAH1259085.1"/>
    </source>
</evidence>
<dbReference type="Pfam" id="PF00017">
    <property type="entry name" value="SH2"/>
    <property type="match status" value="1"/>
</dbReference>
<protein>
    <submittedName>
        <fullName evidence="5">CRKL protein</fullName>
    </submittedName>
</protein>
<keyword evidence="1 2" id="KW-0727">SH2 domain</keyword>
<accession>A0A8K0EP46</accession>
<sequence>MNVVGAYLIVLPLYLSAQEEPRKAAASGYNSRDMEQWYFGGVSRRQSEELLKGTTVGTFLVRDATNHPGNYSLSVSSDTRVRHYFIKRLQNGFQIADQEFEDLPSLIEFYKIHYLDTTTLTVPAQRPAE</sequence>
<dbReference type="PRINTS" id="PR00401">
    <property type="entry name" value="SH2DOMAIN"/>
</dbReference>
<evidence type="ECO:0000259" key="4">
    <source>
        <dbReference type="PROSITE" id="PS50001"/>
    </source>
</evidence>